<dbReference type="AlphaFoldDB" id="A0A453LTR6"/>
<name>A0A453LTR6_AEGTS</name>
<evidence type="ECO:0000313" key="2">
    <source>
        <dbReference type="EnsemblPlants" id="AET5Gv20907800.3"/>
    </source>
</evidence>
<dbReference type="EnsemblPlants" id="AET5Gv20907800.3">
    <property type="protein sequence ID" value="AET5Gv20907800.3"/>
    <property type="gene ID" value="AET5Gv20907800"/>
</dbReference>
<accession>A0A453LTR6</accession>
<reference evidence="2" key="4">
    <citation type="submission" date="2019-03" db="UniProtKB">
        <authorList>
            <consortium name="EnsemblPlants"/>
        </authorList>
    </citation>
    <scope>IDENTIFICATION</scope>
</reference>
<evidence type="ECO:0000313" key="3">
    <source>
        <dbReference type="Proteomes" id="UP000015105"/>
    </source>
</evidence>
<sequence length="75" mass="8006">LIRPSSLSSPPCDPSISLSLTPLQFLSGVFRSNSLRSHAAAADLLSGRKIPHLSSLSPPRPRRFAMADEQVAKPA</sequence>
<reference evidence="2" key="3">
    <citation type="journal article" date="2017" name="Nature">
        <title>Genome sequence of the progenitor of the wheat D genome Aegilops tauschii.</title>
        <authorList>
            <person name="Luo M.C."/>
            <person name="Gu Y.Q."/>
            <person name="Puiu D."/>
            <person name="Wang H."/>
            <person name="Twardziok S.O."/>
            <person name="Deal K.R."/>
            <person name="Huo N."/>
            <person name="Zhu T."/>
            <person name="Wang L."/>
            <person name="Wang Y."/>
            <person name="McGuire P.E."/>
            <person name="Liu S."/>
            <person name="Long H."/>
            <person name="Ramasamy R.K."/>
            <person name="Rodriguez J.C."/>
            <person name="Van S.L."/>
            <person name="Yuan L."/>
            <person name="Wang Z."/>
            <person name="Xia Z."/>
            <person name="Xiao L."/>
            <person name="Anderson O.D."/>
            <person name="Ouyang S."/>
            <person name="Liang Y."/>
            <person name="Zimin A.V."/>
            <person name="Pertea G."/>
            <person name="Qi P."/>
            <person name="Bennetzen J.L."/>
            <person name="Dai X."/>
            <person name="Dawson M.W."/>
            <person name="Muller H.G."/>
            <person name="Kugler K."/>
            <person name="Rivarola-Duarte L."/>
            <person name="Spannagl M."/>
            <person name="Mayer K.F.X."/>
            <person name="Lu F.H."/>
            <person name="Bevan M.W."/>
            <person name="Leroy P."/>
            <person name="Li P."/>
            <person name="You F.M."/>
            <person name="Sun Q."/>
            <person name="Liu Z."/>
            <person name="Lyons E."/>
            <person name="Wicker T."/>
            <person name="Salzberg S.L."/>
            <person name="Devos K.M."/>
            <person name="Dvorak J."/>
        </authorList>
    </citation>
    <scope>NUCLEOTIDE SEQUENCE [LARGE SCALE GENOMIC DNA]</scope>
    <source>
        <strain evidence="2">cv. AL8/78</strain>
    </source>
</reference>
<dbReference type="Gramene" id="AET5Gv20907800.3">
    <property type="protein sequence ID" value="AET5Gv20907800.3"/>
    <property type="gene ID" value="AET5Gv20907800"/>
</dbReference>
<reference evidence="2" key="5">
    <citation type="journal article" date="2021" name="G3 (Bethesda)">
        <title>Aegilops tauschii genome assembly Aet v5.0 features greater sequence contiguity and improved annotation.</title>
        <authorList>
            <person name="Wang L."/>
            <person name="Zhu T."/>
            <person name="Rodriguez J.C."/>
            <person name="Deal K.R."/>
            <person name="Dubcovsky J."/>
            <person name="McGuire P.E."/>
            <person name="Lux T."/>
            <person name="Spannagl M."/>
            <person name="Mayer K.F.X."/>
            <person name="Baldrich P."/>
            <person name="Meyers B.C."/>
            <person name="Huo N."/>
            <person name="Gu Y.Q."/>
            <person name="Zhou H."/>
            <person name="Devos K.M."/>
            <person name="Bennetzen J.L."/>
            <person name="Unver T."/>
            <person name="Budak H."/>
            <person name="Gulick P.J."/>
            <person name="Galiba G."/>
            <person name="Kalapos B."/>
            <person name="Nelson D.R."/>
            <person name="Li P."/>
            <person name="You F.M."/>
            <person name="Luo M.C."/>
            <person name="Dvorak J."/>
        </authorList>
    </citation>
    <scope>NUCLEOTIDE SEQUENCE [LARGE SCALE GENOMIC DNA]</scope>
    <source>
        <strain evidence="2">cv. AL8/78</strain>
    </source>
</reference>
<keyword evidence="3" id="KW-1185">Reference proteome</keyword>
<reference evidence="3" key="2">
    <citation type="journal article" date="2017" name="Nat. Plants">
        <title>The Aegilops tauschii genome reveals multiple impacts of transposons.</title>
        <authorList>
            <person name="Zhao G."/>
            <person name="Zou C."/>
            <person name="Li K."/>
            <person name="Wang K."/>
            <person name="Li T."/>
            <person name="Gao L."/>
            <person name="Zhang X."/>
            <person name="Wang H."/>
            <person name="Yang Z."/>
            <person name="Liu X."/>
            <person name="Jiang W."/>
            <person name="Mao L."/>
            <person name="Kong X."/>
            <person name="Jiao Y."/>
            <person name="Jia J."/>
        </authorList>
    </citation>
    <scope>NUCLEOTIDE SEQUENCE [LARGE SCALE GENOMIC DNA]</scope>
    <source>
        <strain evidence="3">cv. AL8/78</strain>
    </source>
</reference>
<evidence type="ECO:0000256" key="1">
    <source>
        <dbReference type="SAM" id="MobiDB-lite"/>
    </source>
</evidence>
<proteinExistence type="predicted"/>
<dbReference type="Proteomes" id="UP000015105">
    <property type="component" value="Chromosome 5D"/>
</dbReference>
<reference evidence="3" key="1">
    <citation type="journal article" date="2014" name="Science">
        <title>Ancient hybridizations among the ancestral genomes of bread wheat.</title>
        <authorList>
            <consortium name="International Wheat Genome Sequencing Consortium,"/>
            <person name="Marcussen T."/>
            <person name="Sandve S.R."/>
            <person name="Heier L."/>
            <person name="Spannagl M."/>
            <person name="Pfeifer M."/>
            <person name="Jakobsen K.S."/>
            <person name="Wulff B.B."/>
            <person name="Steuernagel B."/>
            <person name="Mayer K.F."/>
            <person name="Olsen O.A."/>
        </authorList>
    </citation>
    <scope>NUCLEOTIDE SEQUENCE [LARGE SCALE GENOMIC DNA]</scope>
    <source>
        <strain evidence="3">cv. AL8/78</strain>
    </source>
</reference>
<feature type="region of interest" description="Disordered" evidence="1">
    <location>
        <begin position="50"/>
        <end position="75"/>
    </location>
</feature>
<organism evidence="2 3">
    <name type="scientific">Aegilops tauschii subsp. strangulata</name>
    <name type="common">Goatgrass</name>
    <dbReference type="NCBI Taxonomy" id="200361"/>
    <lineage>
        <taxon>Eukaryota</taxon>
        <taxon>Viridiplantae</taxon>
        <taxon>Streptophyta</taxon>
        <taxon>Embryophyta</taxon>
        <taxon>Tracheophyta</taxon>
        <taxon>Spermatophyta</taxon>
        <taxon>Magnoliopsida</taxon>
        <taxon>Liliopsida</taxon>
        <taxon>Poales</taxon>
        <taxon>Poaceae</taxon>
        <taxon>BOP clade</taxon>
        <taxon>Pooideae</taxon>
        <taxon>Triticodae</taxon>
        <taxon>Triticeae</taxon>
        <taxon>Triticinae</taxon>
        <taxon>Aegilops</taxon>
    </lineage>
</organism>
<protein>
    <submittedName>
        <fullName evidence="2">Uncharacterized protein</fullName>
    </submittedName>
</protein>